<dbReference type="PROSITE" id="PS50263">
    <property type="entry name" value="CN_HYDROLASE"/>
    <property type="match status" value="1"/>
</dbReference>
<keyword evidence="2" id="KW-0378">Hydrolase</keyword>
<evidence type="ECO:0000259" key="1">
    <source>
        <dbReference type="PROSITE" id="PS50263"/>
    </source>
</evidence>
<protein>
    <submittedName>
        <fullName evidence="2">Carbon-nitrogen hydrolase</fullName>
    </submittedName>
</protein>
<sequence length="256" mass="26627">MRIALFQTEPVSDPAIAAERLAAAAAEAASGGADILITPEMYLSGYTVGRTRLAELEAPIGEGVWKSAAKAACSAGIAVLAGGPEAGGFNSCALFDAGGAVVATCRKTHLYGDVDAAQFTPGEALAEVVAFGGLRLGLAICFDIEFPEVARTLTRRGAEAMLVPTANMHPYIGVPERLVPARAQENGVALAYANYCGADGVFDYCGRSCIVGADGDDLARAGEAPGLIFADITREGVTRVRADLDYLFQTRTELYE</sequence>
<name>A0A7S9QBK3_9RHOB</name>
<dbReference type="PANTHER" id="PTHR23088">
    <property type="entry name" value="NITRILASE-RELATED"/>
    <property type="match status" value="1"/>
</dbReference>
<dbReference type="RefSeq" id="WP_196102464.1">
    <property type="nucleotide sequence ID" value="NZ_CP064942.1"/>
</dbReference>
<dbReference type="Pfam" id="PF00795">
    <property type="entry name" value="CN_hydrolase"/>
    <property type="match status" value="1"/>
</dbReference>
<dbReference type="KEGG" id="poz:I0K15_15885"/>
<reference evidence="2 3" key="1">
    <citation type="submission" date="2020-11" db="EMBL/GenBank/DDBJ databases">
        <title>Description of Pontivivens ytuae sp. nov. isolated from deep sea sediment of Mariana Trench.</title>
        <authorList>
            <person name="Wang Z."/>
            <person name="Sun Q.-L."/>
            <person name="Xu X.-D."/>
            <person name="Tang Y.-Z."/>
            <person name="Zhang J."/>
        </authorList>
    </citation>
    <scope>NUCLEOTIDE SEQUENCE [LARGE SCALE GENOMIC DNA]</scope>
    <source>
        <strain evidence="2 3">MT2928</strain>
    </source>
</reference>
<dbReference type="GO" id="GO:0016787">
    <property type="term" value="F:hydrolase activity"/>
    <property type="evidence" value="ECO:0007669"/>
    <property type="project" value="UniProtKB-KW"/>
</dbReference>
<feature type="domain" description="CN hydrolase" evidence="1">
    <location>
        <begin position="1"/>
        <end position="234"/>
    </location>
</feature>
<evidence type="ECO:0000313" key="2">
    <source>
        <dbReference type="EMBL" id="QPH53253.1"/>
    </source>
</evidence>
<organism evidence="2 3">
    <name type="scientific">Pontivivens ytuae</name>
    <dbReference type="NCBI Taxonomy" id="2789856"/>
    <lineage>
        <taxon>Bacteria</taxon>
        <taxon>Pseudomonadati</taxon>
        <taxon>Pseudomonadota</taxon>
        <taxon>Alphaproteobacteria</taxon>
        <taxon>Rhodobacterales</taxon>
        <taxon>Paracoccaceae</taxon>
        <taxon>Pontivivens</taxon>
    </lineage>
</organism>
<dbReference type="InterPro" id="IPR036526">
    <property type="entry name" value="C-N_Hydrolase_sf"/>
</dbReference>
<dbReference type="SUPFAM" id="SSF56317">
    <property type="entry name" value="Carbon-nitrogen hydrolase"/>
    <property type="match status" value="1"/>
</dbReference>
<dbReference type="Gene3D" id="3.60.110.10">
    <property type="entry name" value="Carbon-nitrogen hydrolase"/>
    <property type="match status" value="1"/>
</dbReference>
<proteinExistence type="predicted"/>
<gene>
    <name evidence="2" type="ORF">I0K15_15885</name>
</gene>
<evidence type="ECO:0000313" key="3">
    <source>
        <dbReference type="Proteomes" id="UP000594800"/>
    </source>
</evidence>
<dbReference type="AlphaFoldDB" id="A0A7S9QBK3"/>
<accession>A0A7S9QBK3</accession>
<dbReference type="PANTHER" id="PTHR23088:SF27">
    <property type="entry name" value="DEAMINATED GLUTATHIONE AMIDASE"/>
    <property type="match status" value="1"/>
</dbReference>
<dbReference type="EMBL" id="CP064942">
    <property type="protein sequence ID" value="QPH53253.1"/>
    <property type="molecule type" value="Genomic_DNA"/>
</dbReference>
<keyword evidence="3" id="KW-1185">Reference proteome</keyword>
<dbReference type="Proteomes" id="UP000594800">
    <property type="component" value="Chromosome"/>
</dbReference>
<dbReference type="InterPro" id="IPR003010">
    <property type="entry name" value="C-N_Hydrolase"/>
</dbReference>